<feature type="region of interest" description="Disordered" evidence="1">
    <location>
        <begin position="179"/>
        <end position="245"/>
    </location>
</feature>
<sequence length="245" mass="25829">MELVPKTKYTPFRSESLSSTDDTNSNPSLPTSAPITPLTPTGMSSSLSATSLTAILPPSPRPAENSPTTFCSFFPRMGALRLGVSATLLPGLKAGSRPQLPPDPDEPPGEPPPETAPPLTAPSPSPRPPQDMNRLGGASRRARVEGSQLGGDEWTRHGSFVNKPTRGWLHADSVLSGAGVSYSVRARVRPRSDARALTGRPPRPHSRPHLPGTGSGPEPWKTPQRCSASSNSQQGSVHSPFPSVC</sequence>
<feature type="compositionally biased region" description="Pro residues" evidence="1">
    <location>
        <begin position="109"/>
        <end position="129"/>
    </location>
</feature>
<evidence type="ECO:0000256" key="1">
    <source>
        <dbReference type="SAM" id="MobiDB-lite"/>
    </source>
</evidence>
<comment type="caution">
    <text evidence="2">The sequence shown here is derived from an EMBL/GenBank/DDBJ whole genome shotgun (WGS) entry which is preliminary data.</text>
</comment>
<feature type="compositionally biased region" description="Polar residues" evidence="1">
    <location>
        <begin position="224"/>
        <end position="237"/>
    </location>
</feature>
<protein>
    <submittedName>
        <fullName evidence="2">Uncharacterized protein</fullName>
    </submittedName>
</protein>
<reference evidence="2" key="1">
    <citation type="journal article" date="2023" name="Science">
        <title>Genome structures resolve the early diversification of teleost fishes.</title>
        <authorList>
            <person name="Parey E."/>
            <person name="Louis A."/>
            <person name="Montfort J."/>
            <person name="Bouchez O."/>
            <person name="Roques C."/>
            <person name="Iampietro C."/>
            <person name="Lluch J."/>
            <person name="Castinel A."/>
            <person name="Donnadieu C."/>
            <person name="Desvignes T."/>
            <person name="Floi Bucao C."/>
            <person name="Jouanno E."/>
            <person name="Wen M."/>
            <person name="Mejri S."/>
            <person name="Dirks R."/>
            <person name="Jansen H."/>
            <person name="Henkel C."/>
            <person name="Chen W.J."/>
            <person name="Zahm M."/>
            <person name="Cabau C."/>
            <person name="Klopp C."/>
            <person name="Thompson A.W."/>
            <person name="Robinson-Rechavi M."/>
            <person name="Braasch I."/>
            <person name="Lecointre G."/>
            <person name="Bobe J."/>
            <person name="Postlethwait J.H."/>
            <person name="Berthelot C."/>
            <person name="Roest Crollius H."/>
            <person name="Guiguen Y."/>
        </authorList>
    </citation>
    <scope>NUCLEOTIDE SEQUENCE</scope>
    <source>
        <strain evidence="2">WJC10195</strain>
    </source>
</reference>
<feature type="region of interest" description="Disordered" evidence="1">
    <location>
        <begin position="1"/>
        <end position="46"/>
    </location>
</feature>
<dbReference type="OrthoDB" id="9938362at2759"/>
<gene>
    <name evidence="2" type="ORF">SKAU_G00140830</name>
</gene>
<dbReference type="Proteomes" id="UP001152622">
    <property type="component" value="Chromosome 4"/>
</dbReference>
<feature type="compositionally biased region" description="Polar residues" evidence="1">
    <location>
        <begin position="13"/>
        <end position="43"/>
    </location>
</feature>
<dbReference type="AlphaFoldDB" id="A0A9Q1J250"/>
<organism evidence="2 3">
    <name type="scientific">Synaphobranchus kaupii</name>
    <name type="common">Kaup's arrowtooth eel</name>
    <dbReference type="NCBI Taxonomy" id="118154"/>
    <lineage>
        <taxon>Eukaryota</taxon>
        <taxon>Metazoa</taxon>
        <taxon>Chordata</taxon>
        <taxon>Craniata</taxon>
        <taxon>Vertebrata</taxon>
        <taxon>Euteleostomi</taxon>
        <taxon>Actinopterygii</taxon>
        <taxon>Neopterygii</taxon>
        <taxon>Teleostei</taxon>
        <taxon>Anguilliformes</taxon>
        <taxon>Synaphobranchidae</taxon>
        <taxon>Synaphobranchus</taxon>
    </lineage>
</organism>
<proteinExistence type="predicted"/>
<evidence type="ECO:0000313" key="3">
    <source>
        <dbReference type="Proteomes" id="UP001152622"/>
    </source>
</evidence>
<evidence type="ECO:0000313" key="2">
    <source>
        <dbReference type="EMBL" id="KAJ8365252.1"/>
    </source>
</evidence>
<keyword evidence="3" id="KW-1185">Reference proteome</keyword>
<name>A0A9Q1J250_SYNKA</name>
<dbReference type="EMBL" id="JAINUF010000004">
    <property type="protein sequence ID" value="KAJ8365252.1"/>
    <property type="molecule type" value="Genomic_DNA"/>
</dbReference>
<feature type="region of interest" description="Disordered" evidence="1">
    <location>
        <begin position="91"/>
        <end position="167"/>
    </location>
</feature>
<accession>A0A9Q1J250</accession>